<dbReference type="AlphaFoldDB" id="A0A9D1F7T6"/>
<sequence>MNDKLEQAFTEALTKAMDEADGLGVAQKRLRADVERFGGAACARELLKKQRRSDGFEALSDLGRLDLSLEALVTAGKFGSLFTDDEVNQCFTALCDNNYYRI</sequence>
<reference evidence="1" key="2">
    <citation type="journal article" date="2021" name="PeerJ">
        <title>Extensive microbial diversity within the chicken gut microbiome revealed by metagenomics and culture.</title>
        <authorList>
            <person name="Gilroy R."/>
            <person name="Ravi A."/>
            <person name="Getino M."/>
            <person name="Pursley I."/>
            <person name="Horton D.L."/>
            <person name="Alikhan N.F."/>
            <person name="Baker D."/>
            <person name="Gharbi K."/>
            <person name="Hall N."/>
            <person name="Watson M."/>
            <person name="Adriaenssens E.M."/>
            <person name="Foster-Nyarko E."/>
            <person name="Jarju S."/>
            <person name="Secka A."/>
            <person name="Antonio M."/>
            <person name="Oren A."/>
            <person name="Chaudhuri R.R."/>
            <person name="La Ragione R."/>
            <person name="Hildebrand F."/>
            <person name="Pallen M.J."/>
        </authorList>
    </citation>
    <scope>NUCLEOTIDE SEQUENCE</scope>
    <source>
        <strain evidence="1">ChiBcec16-1751</strain>
    </source>
</reference>
<protein>
    <submittedName>
        <fullName evidence="1">Uncharacterized protein</fullName>
    </submittedName>
</protein>
<dbReference type="Proteomes" id="UP000886741">
    <property type="component" value="Unassembled WGS sequence"/>
</dbReference>
<organism evidence="1 2">
    <name type="scientific">Candidatus Avoscillospira avistercoris</name>
    <dbReference type="NCBI Taxonomy" id="2840707"/>
    <lineage>
        <taxon>Bacteria</taxon>
        <taxon>Bacillati</taxon>
        <taxon>Bacillota</taxon>
        <taxon>Clostridia</taxon>
        <taxon>Eubacteriales</taxon>
        <taxon>Oscillospiraceae</taxon>
        <taxon>Oscillospiraceae incertae sedis</taxon>
        <taxon>Candidatus Avoscillospira</taxon>
    </lineage>
</organism>
<evidence type="ECO:0000313" key="2">
    <source>
        <dbReference type="Proteomes" id="UP000886741"/>
    </source>
</evidence>
<dbReference type="EMBL" id="DVJJ01000018">
    <property type="protein sequence ID" value="HIS63888.1"/>
    <property type="molecule type" value="Genomic_DNA"/>
</dbReference>
<reference evidence="1" key="1">
    <citation type="submission" date="2020-10" db="EMBL/GenBank/DDBJ databases">
        <authorList>
            <person name="Gilroy R."/>
        </authorList>
    </citation>
    <scope>NUCLEOTIDE SEQUENCE</scope>
    <source>
        <strain evidence="1">ChiBcec16-1751</strain>
    </source>
</reference>
<gene>
    <name evidence="1" type="ORF">IAA83_00780</name>
</gene>
<accession>A0A9D1F7T6</accession>
<comment type="caution">
    <text evidence="1">The sequence shown here is derived from an EMBL/GenBank/DDBJ whole genome shotgun (WGS) entry which is preliminary data.</text>
</comment>
<proteinExistence type="predicted"/>
<name>A0A9D1F7T6_9FIRM</name>
<evidence type="ECO:0000313" key="1">
    <source>
        <dbReference type="EMBL" id="HIS63888.1"/>
    </source>
</evidence>